<dbReference type="Pfam" id="PF12697">
    <property type="entry name" value="Abhydrolase_6"/>
    <property type="match status" value="1"/>
</dbReference>
<dbReference type="KEGG" id="svn:CP980_31655"/>
<feature type="domain" description="AB hydrolase-1" evidence="1">
    <location>
        <begin position="31"/>
        <end position="252"/>
    </location>
</feature>
<dbReference type="InterPro" id="IPR029058">
    <property type="entry name" value="AB_hydrolase_fold"/>
</dbReference>
<evidence type="ECO:0000259" key="1">
    <source>
        <dbReference type="Pfam" id="PF12697"/>
    </source>
</evidence>
<accession>A0A5J6JMK1</accession>
<gene>
    <name evidence="2" type="ORF">CP980_31655</name>
</gene>
<reference evidence="2 3" key="1">
    <citation type="submission" date="2017-09" db="EMBL/GenBank/DDBJ databases">
        <authorList>
            <person name="Lee N."/>
            <person name="Cho B.-K."/>
        </authorList>
    </citation>
    <scope>NUCLEOTIDE SEQUENCE [LARGE SCALE GENOMIC DNA]</scope>
    <source>
        <strain evidence="2 3">ATCC 27476</strain>
    </source>
</reference>
<keyword evidence="3" id="KW-1185">Reference proteome</keyword>
<dbReference type="InterPro" id="IPR050266">
    <property type="entry name" value="AB_hydrolase_sf"/>
</dbReference>
<dbReference type="PANTHER" id="PTHR43798">
    <property type="entry name" value="MONOACYLGLYCEROL LIPASE"/>
    <property type="match status" value="1"/>
</dbReference>
<keyword evidence="2" id="KW-0378">Hydrolase</keyword>
<proteinExistence type="predicted"/>
<dbReference type="GO" id="GO:0016787">
    <property type="term" value="F:hydrolase activity"/>
    <property type="evidence" value="ECO:0007669"/>
    <property type="project" value="UniProtKB-KW"/>
</dbReference>
<name>A0A5J6JMK1_STRVI</name>
<evidence type="ECO:0000313" key="3">
    <source>
        <dbReference type="Proteomes" id="UP000325563"/>
    </source>
</evidence>
<evidence type="ECO:0000313" key="2">
    <source>
        <dbReference type="EMBL" id="QEV49026.1"/>
    </source>
</evidence>
<dbReference type="GeneID" id="95615097"/>
<dbReference type="RefSeq" id="WP_150529679.1">
    <property type="nucleotide sequence ID" value="NZ_BNBW01000003.1"/>
</dbReference>
<dbReference type="SUPFAM" id="SSF53474">
    <property type="entry name" value="alpha/beta-Hydrolases"/>
    <property type="match status" value="1"/>
</dbReference>
<dbReference type="PRINTS" id="PR00111">
    <property type="entry name" value="ABHYDROLASE"/>
</dbReference>
<dbReference type="GO" id="GO:0016020">
    <property type="term" value="C:membrane"/>
    <property type="evidence" value="ECO:0007669"/>
    <property type="project" value="TreeGrafter"/>
</dbReference>
<dbReference type="Proteomes" id="UP000325563">
    <property type="component" value="Chromosome"/>
</dbReference>
<dbReference type="AlphaFoldDB" id="A0A5J6JMK1"/>
<sequence length="270" mass="28053">MPSTVHTLSLPAGSLDVTVDEQGGAQGRPFLLLHGGAGPQTVTPFAGLLAERRPARVLTPLHPGFAGTARPDWLGDVRLLARAYAQLLDELGLTGVTVVGNSIGGWIAAELALLGSERVGGVILVNAVGIDVPGHPVADAFSLSPAELSRLAFHDPAQHAVDFAALPEAARTAMAANRAALQTYSGPHAMADPTLRGRLAEVDHPTLVAWGESDRVVDAAYGRAYAAAIPGAAFALLPRTGHLPQIETPEQLLTLVWDFAEAHAPSGPNR</sequence>
<organism evidence="2 3">
    <name type="scientific">Streptomyces vinaceus</name>
    <dbReference type="NCBI Taxonomy" id="1960"/>
    <lineage>
        <taxon>Bacteria</taxon>
        <taxon>Bacillati</taxon>
        <taxon>Actinomycetota</taxon>
        <taxon>Actinomycetes</taxon>
        <taxon>Kitasatosporales</taxon>
        <taxon>Streptomycetaceae</taxon>
        <taxon>Streptomyces</taxon>
    </lineage>
</organism>
<protein>
    <submittedName>
        <fullName evidence="2">Alpha/beta hydrolase</fullName>
    </submittedName>
</protein>
<dbReference type="EMBL" id="CP023692">
    <property type="protein sequence ID" value="QEV49026.1"/>
    <property type="molecule type" value="Genomic_DNA"/>
</dbReference>
<dbReference type="PANTHER" id="PTHR43798:SF33">
    <property type="entry name" value="HYDROLASE, PUTATIVE (AFU_ORTHOLOGUE AFUA_2G14860)-RELATED"/>
    <property type="match status" value="1"/>
</dbReference>
<dbReference type="InterPro" id="IPR000073">
    <property type="entry name" value="AB_hydrolase_1"/>
</dbReference>
<dbReference type="Gene3D" id="3.40.50.1820">
    <property type="entry name" value="alpha/beta hydrolase"/>
    <property type="match status" value="1"/>
</dbReference>